<keyword evidence="7" id="KW-1185">Reference proteome</keyword>
<dbReference type="Ensembl" id="ENSSANT00000065850.1">
    <property type="protein sequence ID" value="ENSSANP00000061919.1"/>
    <property type="gene ID" value="ENSSANG00000030926.1"/>
</dbReference>
<evidence type="ECO:0000256" key="1">
    <source>
        <dbReference type="ARBA" id="ARBA00004496"/>
    </source>
</evidence>
<organism evidence="6 7">
    <name type="scientific">Sinocyclocheilus anshuiensis</name>
    <dbReference type="NCBI Taxonomy" id="1608454"/>
    <lineage>
        <taxon>Eukaryota</taxon>
        <taxon>Metazoa</taxon>
        <taxon>Chordata</taxon>
        <taxon>Craniata</taxon>
        <taxon>Vertebrata</taxon>
        <taxon>Euteleostomi</taxon>
        <taxon>Actinopterygii</taxon>
        <taxon>Neopterygii</taxon>
        <taxon>Teleostei</taxon>
        <taxon>Ostariophysi</taxon>
        <taxon>Cypriniformes</taxon>
        <taxon>Cyprinidae</taxon>
        <taxon>Cyprininae</taxon>
        <taxon>Sinocyclocheilus</taxon>
    </lineage>
</organism>
<evidence type="ECO:0000313" key="7">
    <source>
        <dbReference type="Proteomes" id="UP000472260"/>
    </source>
</evidence>
<reference evidence="6" key="1">
    <citation type="submission" date="2025-08" db="UniProtKB">
        <authorList>
            <consortium name="Ensembl"/>
        </authorList>
    </citation>
    <scope>IDENTIFICATION</scope>
</reference>
<keyword evidence="3" id="KW-0677">Repeat</keyword>
<dbReference type="PANTHER" id="PTHR45994">
    <property type="entry name" value="FI21225P1"/>
    <property type="match status" value="1"/>
</dbReference>
<dbReference type="GO" id="GO:0005737">
    <property type="term" value="C:cytoplasm"/>
    <property type="evidence" value="ECO:0007669"/>
    <property type="project" value="UniProtKB-SubCell"/>
</dbReference>
<dbReference type="InterPro" id="IPR019734">
    <property type="entry name" value="TPR_rpt"/>
</dbReference>
<protein>
    <submittedName>
        <fullName evidence="6">Uncharacterized protein</fullName>
    </submittedName>
</protein>
<dbReference type="Gene3D" id="1.25.40.10">
    <property type="entry name" value="Tetratricopeptide repeat domain"/>
    <property type="match status" value="1"/>
</dbReference>
<name>A0A671PRX2_9TELE</name>
<dbReference type="InterPro" id="IPR011990">
    <property type="entry name" value="TPR-like_helical_dom_sf"/>
</dbReference>
<evidence type="ECO:0000256" key="3">
    <source>
        <dbReference type="ARBA" id="ARBA00022737"/>
    </source>
</evidence>
<evidence type="ECO:0000256" key="4">
    <source>
        <dbReference type="ARBA" id="ARBA00022803"/>
    </source>
</evidence>
<keyword evidence="4 5" id="KW-0802">TPR repeat</keyword>
<dbReference type="PROSITE" id="PS50005">
    <property type="entry name" value="TPR"/>
    <property type="match status" value="1"/>
</dbReference>
<evidence type="ECO:0000256" key="5">
    <source>
        <dbReference type="PROSITE-ProRule" id="PRU00339"/>
    </source>
</evidence>
<proteinExistence type="predicted"/>
<dbReference type="Pfam" id="PF07719">
    <property type="entry name" value="TPR_2"/>
    <property type="match status" value="1"/>
</dbReference>
<keyword evidence="2" id="KW-0963">Cytoplasm</keyword>
<dbReference type="InterPro" id="IPR013105">
    <property type="entry name" value="TPR_2"/>
</dbReference>
<dbReference type="SUPFAM" id="SSF48452">
    <property type="entry name" value="TPR-like"/>
    <property type="match status" value="1"/>
</dbReference>
<sequence>GVKGELYDSSTLREEGNNHFKAGDVQQALSCYTKALKISNCQSESAVLYRNRAACYLKLEDCTKAEADATKGKNDIWCFTFITNIMFITLTESCFPFSSFGRRSR</sequence>
<reference evidence="6" key="2">
    <citation type="submission" date="2025-09" db="UniProtKB">
        <authorList>
            <consortium name="Ensembl"/>
        </authorList>
    </citation>
    <scope>IDENTIFICATION</scope>
</reference>
<dbReference type="PANTHER" id="PTHR45994:SF3">
    <property type="entry name" value="PROTEIN UNC-45 HOMOLOG A"/>
    <property type="match status" value="1"/>
</dbReference>
<dbReference type="AlphaFoldDB" id="A0A671PRX2"/>
<evidence type="ECO:0000313" key="6">
    <source>
        <dbReference type="Ensembl" id="ENSSANP00000061919.1"/>
    </source>
</evidence>
<dbReference type="GO" id="GO:0051879">
    <property type="term" value="F:Hsp90 protein binding"/>
    <property type="evidence" value="ECO:0007669"/>
    <property type="project" value="TreeGrafter"/>
</dbReference>
<comment type="subcellular location">
    <subcellularLocation>
        <location evidence="1">Cytoplasm</location>
    </subcellularLocation>
</comment>
<dbReference type="Proteomes" id="UP000472260">
    <property type="component" value="Unassembled WGS sequence"/>
</dbReference>
<feature type="repeat" description="TPR" evidence="5">
    <location>
        <begin position="9"/>
        <end position="42"/>
    </location>
</feature>
<accession>A0A671PRX2</accession>
<evidence type="ECO:0000256" key="2">
    <source>
        <dbReference type="ARBA" id="ARBA00022490"/>
    </source>
</evidence>